<name>A0A109L0K8_PSEFL</name>
<comment type="caution">
    <text evidence="1">The sequence shown here is derived from an EMBL/GenBank/DDBJ whole genome shotgun (WGS) entry which is preliminary data.</text>
</comment>
<evidence type="ECO:0000313" key="1">
    <source>
        <dbReference type="EMBL" id="KWV78820.1"/>
    </source>
</evidence>
<protein>
    <submittedName>
        <fullName evidence="1">Uncharacterized protein</fullName>
    </submittedName>
</protein>
<organism evidence="1 2">
    <name type="scientific">Pseudomonas fluorescens</name>
    <dbReference type="NCBI Taxonomy" id="294"/>
    <lineage>
        <taxon>Bacteria</taxon>
        <taxon>Pseudomonadati</taxon>
        <taxon>Pseudomonadota</taxon>
        <taxon>Gammaproteobacteria</taxon>
        <taxon>Pseudomonadales</taxon>
        <taxon>Pseudomonadaceae</taxon>
        <taxon>Pseudomonas</taxon>
    </lineage>
</organism>
<dbReference type="AlphaFoldDB" id="A0A109L0K8"/>
<reference evidence="1 2" key="1">
    <citation type="submission" date="2015-05" db="EMBL/GenBank/DDBJ databases">
        <title>A genomic and transcriptomic approach to investigate the blue pigment phenotype in Pseudomonas fluorescens.</title>
        <authorList>
            <person name="Andreani N.A."/>
            <person name="Cardazzo B."/>
        </authorList>
    </citation>
    <scope>NUCLEOTIDE SEQUENCE [LARGE SCALE GENOMIC DNA]</scope>
    <source>
        <strain evidence="1 2">Ps_22</strain>
    </source>
</reference>
<dbReference type="EMBL" id="LCYA01000241">
    <property type="protein sequence ID" value="KWV78820.1"/>
    <property type="molecule type" value="Genomic_DNA"/>
</dbReference>
<evidence type="ECO:0000313" key="2">
    <source>
        <dbReference type="Proteomes" id="UP000061348"/>
    </source>
</evidence>
<sequence>MVQCGIKHPARAKHQDVSHFLVRGILVPPVSGQQLEPANIFAGICRLPQGTCLGSDQEQSLSNPQVMINRKRVQALGSQSAKGQTGTMHGIH</sequence>
<accession>A0A109L0K8</accession>
<gene>
    <name evidence="1" type="ORF">PFLmoz3_06059</name>
</gene>
<proteinExistence type="predicted"/>
<dbReference type="Proteomes" id="UP000061348">
    <property type="component" value="Unassembled WGS sequence"/>
</dbReference>
<dbReference type="PATRIC" id="fig|294.192.peg.273"/>